<dbReference type="Proteomes" id="UP001172102">
    <property type="component" value="Unassembled WGS sequence"/>
</dbReference>
<evidence type="ECO:0000256" key="4">
    <source>
        <dbReference type="ARBA" id="ARBA00023163"/>
    </source>
</evidence>
<feature type="compositionally biased region" description="Basic and acidic residues" evidence="6">
    <location>
        <begin position="112"/>
        <end position="122"/>
    </location>
</feature>
<gene>
    <name evidence="8" type="ORF">B0H67DRAFT_554554</name>
</gene>
<proteinExistence type="inferred from homology"/>
<dbReference type="SUPFAM" id="SSF47113">
    <property type="entry name" value="Histone-fold"/>
    <property type="match status" value="1"/>
</dbReference>
<dbReference type="AlphaFoldDB" id="A0AA40AI02"/>
<feature type="region of interest" description="Disordered" evidence="6">
    <location>
        <begin position="1"/>
        <end position="167"/>
    </location>
</feature>
<feature type="compositionally biased region" description="Polar residues" evidence="6">
    <location>
        <begin position="92"/>
        <end position="101"/>
    </location>
</feature>
<keyword evidence="3" id="KW-0805">Transcription regulation</keyword>
<evidence type="ECO:0000313" key="9">
    <source>
        <dbReference type="Proteomes" id="UP001172102"/>
    </source>
</evidence>
<evidence type="ECO:0000256" key="1">
    <source>
        <dbReference type="ARBA" id="ARBA00004123"/>
    </source>
</evidence>
<evidence type="ECO:0000313" key="8">
    <source>
        <dbReference type="EMBL" id="KAK0716201.1"/>
    </source>
</evidence>
<dbReference type="GO" id="GO:0051123">
    <property type="term" value="P:RNA polymerase II preinitiation complex assembly"/>
    <property type="evidence" value="ECO:0007669"/>
    <property type="project" value="InterPro"/>
</dbReference>
<keyword evidence="5" id="KW-0539">Nucleus</keyword>
<feature type="compositionally biased region" description="Basic and acidic residues" evidence="6">
    <location>
        <begin position="284"/>
        <end position="311"/>
    </location>
</feature>
<feature type="compositionally biased region" description="Gly residues" evidence="6">
    <location>
        <begin position="140"/>
        <end position="156"/>
    </location>
</feature>
<dbReference type="Gene3D" id="1.10.20.10">
    <property type="entry name" value="Histone, subunit A"/>
    <property type="match status" value="1"/>
</dbReference>
<dbReference type="InterPro" id="IPR006809">
    <property type="entry name" value="TAFII28_dom"/>
</dbReference>
<dbReference type="PANTHER" id="PTHR13218">
    <property type="entry name" value="TRANSCRIPTION INITIATION FACTOR TFIID SUBUNIT 11-RELATED"/>
    <property type="match status" value="1"/>
</dbReference>
<feature type="compositionally biased region" description="Polar residues" evidence="6">
    <location>
        <begin position="20"/>
        <end position="31"/>
    </location>
</feature>
<name>A0AA40AI02_9PEZI</name>
<protein>
    <submittedName>
        <fullName evidence="8">HTAFII28-like protein conserved region-domain-containing protein</fullName>
    </submittedName>
</protein>
<evidence type="ECO:0000256" key="2">
    <source>
        <dbReference type="ARBA" id="ARBA00009788"/>
    </source>
</evidence>
<dbReference type="InterPro" id="IPR045127">
    <property type="entry name" value="TAF11-like"/>
</dbReference>
<keyword evidence="9" id="KW-1185">Reference proteome</keyword>
<dbReference type="CDD" id="cd08048">
    <property type="entry name" value="HFD_TAF11"/>
    <property type="match status" value="1"/>
</dbReference>
<feature type="domain" description="TAFII28-like protein" evidence="7">
    <location>
        <begin position="190"/>
        <end position="318"/>
    </location>
</feature>
<evidence type="ECO:0000256" key="6">
    <source>
        <dbReference type="SAM" id="MobiDB-lite"/>
    </source>
</evidence>
<accession>A0AA40AI02</accession>
<reference evidence="8" key="1">
    <citation type="submission" date="2023-06" db="EMBL/GenBank/DDBJ databases">
        <title>Genome-scale phylogeny and comparative genomics of the fungal order Sordariales.</title>
        <authorList>
            <consortium name="Lawrence Berkeley National Laboratory"/>
            <person name="Hensen N."/>
            <person name="Bonometti L."/>
            <person name="Westerberg I."/>
            <person name="Brannstrom I.O."/>
            <person name="Guillou S."/>
            <person name="Cros-Aarteil S."/>
            <person name="Calhoun S."/>
            <person name="Haridas S."/>
            <person name="Kuo A."/>
            <person name="Mondo S."/>
            <person name="Pangilinan J."/>
            <person name="Riley R."/>
            <person name="Labutti K."/>
            <person name="Andreopoulos B."/>
            <person name="Lipzen A."/>
            <person name="Chen C."/>
            <person name="Yanf M."/>
            <person name="Daum C."/>
            <person name="Ng V."/>
            <person name="Clum A."/>
            <person name="Steindorff A."/>
            <person name="Ohm R."/>
            <person name="Martin F."/>
            <person name="Silar P."/>
            <person name="Natvig D."/>
            <person name="Lalanne C."/>
            <person name="Gautier V."/>
            <person name="Ament-Velasquez S.L."/>
            <person name="Kruys A."/>
            <person name="Hutchinson M.I."/>
            <person name="Powell A.J."/>
            <person name="Barry K."/>
            <person name="Miller A.N."/>
            <person name="Grigoriev I.V."/>
            <person name="Debuchy R."/>
            <person name="Gladieux P."/>
            <person name="Thoren M.H."/>
            <person name="Johannesson H."/>
        </authorList>
    </citation>
    <scope>NUCLEOTIDE SEQUENCE</scope>
    <source>
        <strain evidence="8">SMH4607-1</strain>
    </source>
</reference>
<evidence type="ECO:0000259" key="7">
    <source>
        <dbReference type="Pfam" id="PF04719"/>
    </source>
</evidence>
<organism evidence="8 9">
    <name type="scientific">Lasiosphaeris hirsuta</name>
    <dbReference type="NCBI Taxonomy" id="260670"/>
    <lineage>
        <taxon>Eukaryota</taxon>
        <taxon>Fungi</taxon>
        <taxon>Dikarya</taxon>
        <taxon>Ascomycota</taxon>
        <taxon>Pezizomycotina</taxon>
        <taxon>Sordariomycetes</taxon>
        <taxon>Sordariomycetidae</taxon>
        <taxon>Sordariales</taxon>
        <taxon>Lasiosphaeriaceae</taxon>
        <taxon>Lasiosphaeris</taxon>
    </lineage>
</organism>
<feature type="region of interest" description="Disordered" evidence="6">
    <location>
        <begin position="261"/>
        <end position="311"/>
    </location>
</feature>
<dbReference type="InterPro" id="IPR009072">
    <property type="entry name" value="Histone-fold"/>
</dbReference>
<comment type="subcellular location">
    <subcellularLocation>
        <location evidence="1">Nucleus</location>
    </subcellularLocation>
</comment>
<evidence type="ECO:0000256" key="3">
    <source>
        <dbReference type="ARBA" id="ARBA00023015"/>
    </source>
</evidence>
<comment type="similarity">
    <text evidence="2">Belongs to the TAF11 family.</text>
</comment>
<dbReference type="EMBL" id="JAUKUA010000004">
    <property type="protein sequence ID" value="KAK0716201.1"/>
    <property type="molecule type" value="Genomic_DNA"/>
</dbReference>
<evidence type="ECO:0000256" key="5">
    <source>
        <dbReference type="ARBA" id="ARBA00023242"/>
    </source>
</evidence>
<keyword evidence="4" id="KW-0804">Transcription</keyword>
<dbReference type="GO" id="GO:0046982">
    <property type="term" value="F:protein heterodimerization activity"/>
    <property type="evidence" value="ECO:0007669"/>
    <property type="project" value="InterPro"/>
</dbReference>
<sequence>MATSPPYSYSPIALSPPYPSHSQLPPINTMTNKKRTSEGGGAPSLKRRKASTMSINSAAGSAHPLRQTSFPPDEPGTPYDMRSPSVDVDNMSFVSGSQVSTAPVKKKRGRKSKADKAREREQTPSVVGGRATTAASGISDGPGRGGKSAAGGQGAGEEGEEDNDGPTEVAATANAMTAEQKEAEHKARGVLIDNFSSMQFERFENWRAANLSKAGVRRLINATISQSVTENVVIGMRAVTKVYLGDIIESARRIQTEWIEKTGEKQTDLPTPPASAGTSPNENGGERGEGGEQQKDASELDGRRGPLRPEHLREAVRRYKKAFEGGGVGVHAIWHQQQQSGVDRFPSRTGGRRIFR</sequence>
<dbReference type="GO" id="GO:0005669">
    <property type="term" value="C:transcription factor TFIID complex"/>
    <property type="evidence" value="ECO:0007669"/>
    <property type="project" value="InterPro"/>
</dbReference>
<dbReference type="GO" id="GO:0016251">
    <property type="term" value="F:RNA polymerase II general transcription initiation factor activity"/>
    <property type="evidence" value="ECO:0007669"/>
    <property type="project" value="TreeGrafter"/>
</dbReference>
<comment type="caution">
    <text evidence="8">The sequence shown here is derived from an EMBL/GenBank/DDBJ whole genome shotgun (WGS) entry which is preliminary data.</text>
</comment>
<dbReference type="Pfam" id="PF04719">
    <property type="entry name" value="TAFII28"/>
    <property type="match status" value="1"/>
</dbReference>
<dbReference type="PANTHER" id="PTHR13218:SF8">
    <property type="entry name" value="TRANSCRIPTION INITIATION FACTOR TFIID SUBUNIT 11"/>
    <property type="match status" value="1"/>
</dbReference>